<name>A0ABX9FBK4_9BURK</name>
<keyword evidence="2" id="KW-1185">Reference proteome</keyword>
<organism evidence="1 2">
    <name type="scientific">Polynucleobacter paneuropaeus</name>
    <dbReference type="NCBI Taxonomy" id="2527775"/>
    <lineage>
        <taxon>Bacteria</taxon>
        <taxon>Pseudomonadati</taxon>
        <taxon>Pseudomonadota</taxon>
        <taxon>Betaproteobacteria</taxon>
        <taxon>Burkholderiales</taxon>
        <taxon>Burkholderiaceae</taxon>
        <taxon>Polynucleobacter</taxon>
    </lineage>
</organism>
<comment type="caution">
    <text evidence="1">The sequence shown here is derived from an EMBL/GenBank/DDBJ whole genome shotgun (WGS) entry which is preliminary data.</text>
</comment>
<evidence type="ECO:0000313" key="2">
    <source>
        <dbReference type="Proteomes" id="UP000251072"/>
    </source>
</evidence>
<sequence>MTGGVWQHNLYTQKNYPSQDSDFIAKFDRHKDAQFFDKSRLVTQALEIKAKAVYRRIFENPCVGGSIPPRATKKHQNHLRVVFSLIASRMADVVFHIAAL</sequence>
<dbReference type="EMBL" id="QMCH01000001">
    <property type="protein sequence ID" value="RAZ43621.1"/>
    <property type="molecule type" value="Genomic_DNA"/>
</dbReference>
<reference evidence="1 2" key="1">
    <citation type="submission" date="2018-06" db="EMBL/GenBank/DDBJ databases">
        <title>Genome of strain Polynucleobacter sp. FUKU-NW-11.</title>
        <authorList>
            <person name="Hahn M.W."/>
        </authorList>
    </citation>
    <scope>NUCLEOTIDE SEQUENCE [LARGE SCALE GENOMIC DNA]</scope>
    <source>
        <strain evidence="2">FUKU-NW11</strain>
    </source>
</reference>
<evidence type="ECO:0000313" key="1">
    <source>
        <dbReference type="EMBL" id="RAZ43621.1"/>
    </source>
</evidence>
<gene>
    <name evidence="1" type="ORF">DP176_01120</name>
</gene>
<accession>A0ABX9FBK4</accession>
<proteinExistence type="predicted"/>
<dbReference type="Proteomes" id="UP000251072">
    <property type="component" value="Unassembled WGS sequence"/>
</dbReference>
<protein>
    <submittedName>
        <fullName evidence="1">Uncharacterized protein</fullName>
    </submittedName>
</protein>